<keyword evidence="1" id="KW-0472">Membrane</keyword>
<dbReference type="AlphaFoldDB" id="A0A6G1IDN0"/>
<dbReference type="OrthoDB" id="3763505at2759"/>
<gene>
    <name evidence="2" type="ORF">K458DRAFT_322509</name>
</gene>
<name>A0A6G1IDN0_9PLEO</name>
<protein>
    <submittedName>
        <fullName evidence="2">Uncharacterized protein</fullName>
    </submittedName>
</protein>
<feature type="non-terminal residue" evidence="2">
    <location>
        <position position="1"/>
    </location>
</feature>
<accession>A0A6G1IDN0</accession>
<evidence type="ECO:0000256" key="1">
    <source>
        <dbReference type="SAM" id="Phobius"/>
    </source>
</evidence>
<dbReference type="Proteomes" id="UP000799291">
    <property type="component" value="Unassembled WGS sequence"/>
</dbReference>
<dbReference type="EMBL" id="MU005638">
    <property type="protein sequence ID" value="KAF2676208.1"/>
    <property type="molecule type" value="Genomic_DNA"/>
</dbReference>
<organism evidence="2 3">
    <name type="scientific">Lentithecium fluviatile CBS 122367</name>
    <dbReference type="NCBI Taxonomy" id="1168545"/>
    <lineage>
        <taxon>Eukaryota</taxon>
        <taxon>Fungi</taxon>
        <taxon>Dikarya</taxon>
        <taxon>Ascomycota</taxon>
        <taxon>Pezizomycotina</taxon>
        <taxon>Dothideomycetes</taxon>
        <taxon>Pleosporomycetidae</taxon>
        <taxon>Pleosporales</taxon>
        <taxon>Massarineae</taxon>
        <taxon>Lentitheciaceae</taxon>
        <taxon>Lentithecium</taxon>
    </lineage>
</organism>
<evidence type="ECO:0000313" key="2">
    <source>
        <dbReference type="EMBL" id="KAF2676208.1"/>
    </source>
</evidence>
<keyword evidence="3" id="KW-1185">Reference proteome</keyword>
<keyword evidence="1" id="KW-0812">Transmembrane</keyword>
<evidence type="ECO:0000313" key="3">
    <source>
        <dbReference type="Proteomes" id="UP000799291"/>
    </source>
</evidence>
<sequence>KTYGSRDSLVVTNLTTSPPVKDLSCREQTGPRVTLYLWLYVKKFAYIIYILTVKVHLTKKRLSRLLYGAEGRKRAFIRIDDKPAEIIRRCSFAHFDYQGEVQSLRHITARI</sequence>
<reference evidence="2" key="1">
    <citation type="journal article" date="2020" name="Stud. Mycol.">
        <title>101 Dothideomycetes genomes: a test case for predicting lifestyles and emergence of pathogens.</title>
        <authorList>
            <person name="Haridas S."/>
            <person name="Albert R."/>
            <person name="Binder M."/>
            <person name="Bloem J."/>
            <person name="Labutti K."/>
            <person name="Salamov A."/>
            <person name="Andreopoulos B."/>
            <person name="Baker S."/>
            <person name="Barry K."/>
            <person name="Bills G."/>
            <person name="Bluhm B."/>
            <person name="Cannon C."/>
            <person name="Castanera R."/>
            <person name="Culley D."/>
            <person name="Daum C."/>
            <person name="Ezra D."/>
            <person name="Gonzalez J."/>
            <person name="Henrissat B."/>
            <person name="Kuo A."/>
            <person name="Liang C."/>
            <person name="Lipzen A."/>
            <person name="Lutzoni F."/>
            <person name="Magnuson J."/>
            <person name="Mondo S."/>
            <person name="Nolan M."/>
            <person name="Ohm R."/>
            <person name="Pangilinan J."/>
            <person name="Park H.-J."/>
            <person name="Ramirez L."/>
            <person name="Alfaro M."/>
            <person name="Sun H."/>
            <person name="Tritt A."/>
            <person name="Yoshinaga Y."/>
            <person name="Zwiers L.-H."/>
            <person name="Turgeon B."/>
            <person name="Goodwin S."/>
            <person name="Spatafora J."/>
            <person name="Crous P."/>
            <person name="Grigoriev I."/>
        </authorList>
    </citation>
    <scope>NUCLEOTIDE SEQUENCE</scope>
    <source>
        <strain evidence="2">CBS 122367</strain>
    </source>
</reference>
<keyword evidence="1" id="KW-1133">Transmembrane helix</keyword>
<proteinExistence type="predicted"/>
<feature type="transmembrane region" description="Helical" evidence="1">
    <location>
        <begin position="37"/>
        <end position="57"/>
    </location>
</feature>